<dbReference type="PANTHER" id="PTHR10655">
    <property type="entry name" value="LYSOPHOSPHOLIPASE-RELATED"/>
    <property type="match status" value="1"/>
</dbReference>
<keyword evidence="5" id="KW-1185">Reference proteome</keyword>
<proteinExistence type="inferred from homology"/>
<sequence>MSDVLPTLEVETAAEADFSVIWLHGLGADGSDFEPVVPELGLPGNAKIRFVFPHAPVIPVTCNGGYLMRAWYDIKYLDGSTRDVDEAGVRASCEAVRALIARENARGVPTHRIVLAGFSQGGAIAYTAALSHPETLAGVIALSTYLPARQLLLDSLTEANRSTPIFAAHGTQDDVVGLRLGEAARDTLQAEGYAVEWRTYPMPHSVCLDEIRAIGAWLTTRWQTAQRA</sequence>
<dbReference type="InterPro" id="IPR029058">
    <property type="entry name" value="AB_hydrolase_fold"/>
</dbReference>
<comment type="similarity">
    <text evidence="1">Belongs to the AB hydrolase superfamily. AB hydrolase 2 family.</text>
</comment>
<dbReference type="EMBL" id="CP071060">
    <property type="protein sequence ID" value="QSI76417.1"/>
    <property type="molecule type" value="Genomic_DNA"/>
</dbReference>
<dbReference type="InterPro" id="IPR050565">
    <property type="entry name" value="LYPA1-2/EST-like"/>
</dbReference>
<dbReference type="Pfam" id="PF02230">
    <property type="entry name" value="Abhydrolase_2"/>
    <property type="match status" value="1"/>
</dbReference>
<dbReference type="InterPro" id="IPR003140">
    <property type="entry name" value="PLipase/COase/thioEstase"/>
</dbReference>
<dbReference type="RefSeq" id="WP_172203307.1">
    <property type="nucleotide sequence ID" value="NZ_CP071060.1"/>
</dbReference>
<dbReference type="SUPFAM" id="SSF53474">
    <property type="entry name" value="alpha/beta-Hydrolases"/>
    <property type="match status" value="1"/>
</dbReference>
<evidence type="ECO:0000256" key="1">
    <source>
        <dbReference type="ARBA" id="ARBA00006499"/>
    </source>
</evidence>
<protein>
    <submittedName>
        <fullName evidence="4">Alpha/beta hydrolase</fullName>
    </submittedName>
</protein>
<evidence type="ECO:0000313" key="4">
    <source>
        <dbReference type="EMBL" id="QSI76417.1"/>
    </source>
</evidence>
<dbReference type="PANTHER" id="PTHR10655:SF17">
    <property type="entry name" value="LYSOPHOSPHOLIPASE-LIKE PROTEIN 1"/>
    <property type="match status" value="1"/>
</dbReference>
<organism evidence="4 5">
    <name type="scientific">Niveibacterium microcysteis</name>
    <dbReference type="NCBI Taxonomy" id="2811415"/>
    <lineage>
        <taxon>Bacteria</taxon>
        <taxon>Pseudomonadati</taxon>
        <taxon>Pseudomonadota</taxon>
        <taxon>Betaproteobacteria</taxon>
        <taxon>Rhodocyclales</taxon>
        <taxon>Rhodocyclaceae</taxon>
        <taxon>Niveibacterium</taxon>
    </lineage>
</organism>
<name>A0ABX7M3T8_9RHOO</name>
<reference evidence="4 5" key="1">
    <citation type="submission" date="2021-02" db="EMBL/GenBank/DDBJ databases">
        <title>Niveibacterium changnyeongensis HC41.</title>
        <authorList>
            <person name="Kang M."/>
        </authorList>
    </citation>
    <scope>NUCLEOTIDE SEQUENCE [LARGE SCALE GENOMIC DNA]</scope>
    <source>
        <strain evidence="4 5">HC41</strain>
    </source>
</reference>
<dbReference type="GO" id="GO:0016787">
    <property type="term" value="F:hydrolase activity"/>
    <property type="evidence" value="ECO:0007669"/>
    <property type="project" value="UniProtKB-KW"/>
</dbReference>
<keyword evidence="2 4" id="KW-0378">Hydrolase</keyword>
<evidence type="ECO:0000313" key="5">
    <source>
        <dbReference type="Proteomes" id="UP000663570"/>
    </source>
</evidence>
<dbReference type="Proteomes" id="UP000663570">
    <property type="component" value="Chromosome"/>
</dbReference>
<evidence type="ECO:0000259" key="3">
    <source>
        <dbReference type="Pfam" id="PF02230"/>
    </source>
</evidence>
<gene>
    <name evidence="4" type="ORF">JY500_18450</name>
</gene>
<feature type="domain" description="Phospholipase/carboxylesterase/thioesterase" evidence="3">
    <location>
        <begin position="15"/>
        <end position="218"/>
    </location>
</feature>
<evidence type="ECO:0000256" key="2">
    <source>
        <dbReference type="ARBA" id="ARBA00022801"/>
    </source>
</evidence>
<accession>A0ABX7M3T8</accession>
<dbReference type="Gene3D" id="3.40.50.1820">
    <property type="entry name" value="alpha/beta hydrolase"/>
    <property type="match status" value="1"/>
</dbReference>